<dbReference type="OrthoDB" id="2447941at2"/>
<gene>
    <name evidence="2" type="ORF">CBF37_07120</name>
</gene>
<feature type="transmembrane region" description="Helical" evidence="1">
    <location>
        <begin position="306"/>
        <end position="331"/>
    </location>
</feature>
<feature type="transmembrane region" description="Helical" evidence="1">
    <location>
        <begin position="56"/>
        <end position="80"/>
    </location>
</feature>
<dbReference type="EMBL" id="NGJS01000009">
    <property type="protein sequence ID" value="RST98539.1"/>
    <property type="molecule type" value="Genomic_DNA"/>
</dbReference>
<evidence type="ECO:0008006" key="4">
    <source>
        <dbReference type="Google" id="ProtNLM"/>
    </source>
</evidence>
<dbReference type="Proteomes" id="UP000287857">
    <property type="component" value="Unassembled WGS sequence"/>
</dbReference>
<keyword evidence="1" id="KW-0812">Transmembrane</keyword>
<feature type="transmembrane region" description="Helical" evidence="1">
    <location>
        <begin position="21"/>
        <end position="44"/>
    </location>
</feature>
<organism evidence="2 3">
    <name type="scientific">Vagococcus vulneris</name>
    <dbReference type="NCBI Taxonomy" id="1977869"/>
    <lineage>
        <taxon>Bacteria</taxon>
        <taxon>Bacillati</taxon>
        <taxon>Bacillota</taxon>
        <taxon>Bacilli</taxon>
        <taxon>Lactobacillales</taxon>
        <taxon>Enterococcaceae</taxon>
        <taxon>Vagococcus</taxon>
    </lineage>
</organism>
<dbReference type="RefSeq" id="WP_125984073.1">
    <property type="nucleotide sequence ID" value="NZ_NGJS01000009.1"/>
</dbReference>
<keyword evidence="3" id="KW-1185">Reference proteome</keyword>
<accession>A0A429ZXC1</accession>
<feature type="transmembrane region" description="Helical" evidence="1">
    <location>
        <begin position="101"/>
        <end position="127"/>
    </location>
</feature>
<reference evidence="2 3" key="1">
    <citation type="submission" date="2017-05" db="EMBL/GenBank/DDBJ databases">
        <title>Vagococcus spp. assemblies.</title>
        <authorList>
            <person name="Gulvik C.A."/>
        </authorList>
    </citation>
    <scope>NUCLEOTIDE SEQUENCE [LARGE SCALE GENOMIC DNA]</scope>
    <source>
        <strain evidence="2 3">SS1995</strain>
    </source>
</reference>
<dbReference type="AlphaFoldDB" id="A0A429ZXC1"/>
<dbReference type="InterPro" id="IPR010288">
    <property type="entry name" value="EcsB_ABC"/>
</dbReference>
<keyword evidence="1" id="KW-0472">Membrane</keyword>
<feature type="transmembrane region" description="Helical" evidence="1">
    <location>
        <begin position="378"/>
        <end position="397"/>
    </location>
</feature>
<feature type="transmembrane region" description="Helical" evidence="1">
    <location>
        <begin position="283"/>
        <end position="300"/>
    </location>
</feature>
<evidence type="ECO:0000256" key="1">
    <source>
        <dbReference type="SAM" id="Phobius"/>
    </source>
</evidence>
<evidence type="ECO:0000313" key="3">
    <source>
        <dbReference type="Proteomes" id="UP000287857"/>
    </source>
</evidence>
<sequence length="409" mass="47345">MTEFYQLRLKRHQTKMMKYMKYIFNDHFILILMFAVGGCGLYYSDMIKTLTVDQSMFIKVVVALIWLLTLLLGHLATLLQEADQVFLLPKERQMKEYLKKAINYSMVFPSIVLIVLVGITMPLLVVVELAGSVQFLMYLVMLITLKRIDLQLKLQFLYQQDDQQWTVRRLLWLAVTVCCILLSLFVQPVIGLVLALIYLLINDNMTKQAIKSGTLMWEKGCQIEKKRMKQMYTFINLFTDVPGLTSEVKRRAYLDKWLNRIPKTQANVYRYLYARVFLRGTEYSGLVIRLMVVGGLIMAFSSELWISALISVLFLYLIGFQLVPIVGEFDYMLLAQLYPVSAKLKTNAVEQLIAKILGFVSLIFAVISLITLSNKLDALMIIAALAIEWLLLYKSYIPHRLKKIQKMSF</sequence>
<name>A0A429ZXC1_9ENTE</name>
<dbReference type="Pfam" id="PF05975">
    <property type="entry name" value="EcsB"/>
    <property type="match status" value="1"/>
</dbReference>
<keyword evidence="1" id="KW-1133">Transmembrane helix</keyword>
<dbReference type="GO" id="GO:0016020">
    <property type="term" value="C:membrane"/>
    <property type="evidence" value="ECO:0007669"/>
    <property type="project" value="InterPro"/>
</dbReference>
<protein>
    <recommendedName>
        <fullName evidence="4">ABC transporter permease</fullName>
    </recommendedName>
</protein>
<dbReference type="PIRSF" id="PIRSF037259">
    <property type="entry name" value="EcsB_ABC"/>
    <property type="match status" value="1"/>
</dbReference>
<proteinExistence type="predicted"/>
<comment type="caution">
    <text evidence="2">The sequence shown here is derived from an EMBL/GenBank/DDBJ whole genome shotgun (WGS) entry which is preliminary data.</text>
</comment>
<evidence type="ECO:0000313" key="2">
    <source>
        <dbReference type="EMBL" id="RST98539.1"/>
    </source>
</evidence>
<feature type="transmembrane region" description="Helical" evidence="1">
    <location>
        <begin position="352"/>
        <end position="372"/>
    </location>
</feature>
<feature type="transmembrane region" description="Helical" evidence="1">
    <location>
        <begin position="170"/>
        <end position="201"/>
    </location>
</feature>